<dbReference type="Proteomes" id="UP000475862">
    <property type="component" value="Unassembled WGS sequence"/>
</dbReference>
<gene>
    <name evidence="1" type="ORF">AGLY_013996</name>
</gene>
<organism evidence="1 2">
    <name type="scientific">Aphis glycines</name>
    <name type="common">Soybean aphid</name>
    <dbReference type="NCBI Taxonomy" id="307491"/>
    <lineage>
        <taxon>Eukaryota</taxon>
        <taxon>Metazoa</taxon>
        <taxon>Ecdysozoa</taxon>
        <taxon>Arthropoda</taxon>
        <taxon>Hexapoda</taxon>
        <taxon>Insecta</taxon>
        <taxon>Pterygota</taxon>
        <taxon>Neoptera</taxon>
        <taxon>Paraneoptera</taxon>
        <taxon>Hemiptera</taxon>
        <taxon>Sternorrhyncha</taxon>
        <taxon>Aphidomorpha</taxon>
        <taxon>Aphidoidea</taxon>
        <taxon>Aphididae</taxon>
        <taxon>Aphidini</taxon>
        <taxon>Aphis</taxon>
        <taxon>Aphis</taxon>
    </lineage>
</organism>
<accession>A0A6G0T4T1</accession>
<proteinExistence type="predicted"/>
<evidence type="ECO:0000313" key="1">
    <source>
        <dbReference type="EMBL" id="KAE9525947.1"/>
    </source>
</evidence>
<comment type="caution">
    <text evidence="1">The sequence shown here is derived from an EMBL/GenBank/DDBJ whole genome shotgun (WGS) entry which is preliminary data.</text>
</comment>
<reference evidence="1 2" key="1">
    <citation type="submission" date="2019-08" db="EMBL/GenBank/DDBJ databases">
        <title>The genome of the soybean aphid Biotype 1, its phylome, world population structure and adaptation to the North American continent.</title>
        <authorList>
            <person name="Giordano R."/>
            <person name="Donthu R.K."/>
            <person name="Hernandez A.G."/>
            <person name="Wright C.L."/>
            <person name="Zimin A.V."/>
        </authorList>
    </citation>
    <scope>NUCLEOTIDE SEQUENCE [LARGE SCALE GENOMIC DNA]</scope>
    <source>
        <tissue evidence="1">Whole aphids</tissue>
    </source>
</reference>
<sequence length="217" mass="25426">MHKFSSMKQMGVCMVVENHSIKEYRYIVDIIDGFWSDRISMTIILCTQIPLLRLVSFLSIILSSFRANLNKTFSENSLFLSTSNSDKQIRWNTLTSCIAIIGIDDVYLHNNIMYKANMYYEINGKQKFVTQQVLMYSRTSRHFTRDMATKIMKSIIKDSVLYKISPDRSSQSYSRELWLSFDGIKTILFFRTQCELLQSVCRRYRHGNHSLLAKFGD</sequence>
<name>A0A6G0T4T1_APHGL</name>
<protein>
    <submittedName>
        <fullName evidence="1">Uncharacterized protein</fullName>
    </submittedName>
</protein>
<dbReference type="EMBL" id="VYZN01000057">
    <property type="protein sequence ID" value="KAE9525947.1"/>
    <property type="molecule type" value="Genomic_DNA"/>
</dbReference>
<evidence type="ECO:0000313" key="2">
    <source>
        <dbReference type="Proteomes" id="UP000475862"/>
    </source>
</evidence>
<keyword evidence="2" id="KW-1185">Reference proteome</keyword>
<dbReference type="AlphaFoldDB" id="A0A6G0T4T1"/>